<dbReference type="Pfam" id="PF07007">
    <property type="entry name" value="LprI"/>
    <property type="match status" value="1"/>
</dbReference>
<dbReference type="Gene3D" id="1.20.1270.180">
    <property type="match status" value="1"/>
</dbReference>
<protein>
    <submittedName>
        <fullName evidence="3">Uncharacterized conserved protein YecT, DUF1311 family</fullName>
    </submittedName>
</protein>
<accession>A0A1H7NTR2</accession>
<name>A0A1H7NTR2_9GAMM</name>
<reference evidence="4" key="1">
    <citation type="submission" date="2016-10" db="EMBL/GenBank/DDBJ databases">
        <authorList>
            <person name="Varghese N."/>
            <person name="Submissions S."/>
        </authorList>
    </citation>
    <scope>NUCLEOTIDE SEQUENCE [LARGE SCALE GENOMIC DNA]</scope>
    <source>
        <strain evidence="4">CGMCC 1.9127</strain>
    </source>
</reference>
<proteinExistence type="predicted"/>
<dbReference type="STRING" id="641665.GCA_002104455_03520"/>
<dbReference type="AlphaFoldDB" id="A0A1H7NTR2"/>
<dbReference type="RefSeq" id="WP_085285018.1">
    <property type="nucleotide sequence ID" value="NZ_FOBI01000008.1"/>
</dbReference>
<feature type="domain" description="Lysozyme inhibitor LprI-like N-terminal" evidence="2">
    <location>
        <begin position="37"/>
        <end position="129"/>
    </location>
</feature>
<dbReference type="InterPro" id="IPR009739">
    <property type="entry name" value="LprI-like_N"/>
</dbReference>
<evidence type="ECO:0000313" key="3">
    <source>
        <dbReference type="EMBL" id="SEL26801.1"/>
    </source>
</evidence>
<evidence type="ECO:0000313" key="4">
    <source>
        <dbReference type="Proteomes" id="UP000199297"/>
    </source>
</evidence>
<dbReference type="Proteomes" id="UP000199297">
    <property type="component" value="Unassembled WGS sequence"/>
</dbReference>
<dbReference type="OrthoDB" id="5769744at2"/>
<dbReference type="EMBL" id="FOBI01000008">
    <property type="protein sequence ID" value="SEL26801.1"/>
    <property type="molecule type" value="Genomic_DNA"/>
</dbReference>
<sequence>MIARYRKALLISLILIMPAMLKAEVRQPNCEQENVSPAQASSCLDTLQSKVDQELKTWLNNQQFLLEALAAETGRRGALKIFKRAQRSFTKYREDSCRWQYLSLASTQAAAIAYKKCYIKLTQARIDELSQLNK</sequence>
<feature type="signal peptide" evidence="1">
    <location>
        <begin position="1"/>
        <end position="23"/>
    </location>
</feature>
<evidence type="ECO:0000256" key="1">
    <source>
        <dbReference type="SAM" id="SignalP"/>
    </source>
</evidence>
<organism evidence="3 4">
    <name type="scientific">Colwellia chukchiensis</name>
    <dbReference type="NCBI Taxonomy" id="641665"/>
    <lineage>
        <taxon>Bacteria</taxon>
        <taxon>Pseudomonadati</taxon>
        <taxon>Pseudomonadota</taxon>
        <taxon>Gammaproteobacteria</taxon>
        <taxon>Alteromonadales</taxon>
        <taxon>Colwelliaceae</taxon>
        <taxon>Colwellia</taxon>
    </lineage>
</organism>
<evidence type="ECO:0000259" key="2">
    <source>
        <dbReference type="Pfam" id="PF07007"/>
    </source>
</evidence>
<keyword evidence="1" id="KW-0732">Signal</keyword>
<keyword evidence="4" id="KW-1185">Reference proteome</keyword>
<feature type="chain" id="PRO_5011479962" evidence="1">
    <location>
        <begin position="24"/>
        <end position="134"/>
    </location>
</feature>
<gene>
    <name evidence="3" type="ORF">SAMN05216262_10884</name>
</gene>